<accession>A0A4R6JKS3</accession>
<dbReference type="Proteomes" id="UP000295388">
    <property type="component" value="Unassembled WGS sequence"/>
</dbReference>
<dbReference type="Gene3D" id="3.10.20.30">
    <property type="match status" value="1"/>
</dbReference>
<dbReference type="InterPro" id="IPR003749">
    <property type="entry name" value="ThiS/MoaD-like"/>
</dbReference>
<dbReference type="PANTHER" id="PTHR38031">
    <property type="entry name" value="SULFUR CARRIER PROTEIN SLR0821-RELATED"/>
    <property type="match status" value="1"/>
</dbReference>
<dbReference type="SUPFAM" id="SSF54285">
    <property type="entry name" value="MoaD/ThiS"/>
    <property type="match status" value="1"/>
</dbReference>
<sequence length="91" mass="9698">MSVSVRVPTILRPYTKGASEVSVEGATLSEVLESLDTSFPGIKGRVLDDSGELRRFVNVYVDNDDVRFTEGLQTNIKDGGQVSIIPAVAGG</sequence>
<reference evidence="1 2" key="1">
    <citation type="submission" date="2019-03" db="EMBL/GenBank/DDBJ databases">
        <title>Genomic Encyclopedia of Type Strains, Phase III (KMG-III): the genomes of soil and plant-associated and newly described type strains.</title>
        <authorList>
            <person name="Whitman W."/>
        </authorList>
    </citation>
    <scope>NUCLEOTIDE SEQUENCE [LARGE SCALE GENOMIC DNA]</scope>
    <source>
        <strain evidence="1 2">VKM Ac-2527</strain>
    </source>
</reference>
<keyword evidence="2" id="KW-1185">Reference proteome</keyword>
<dbReference type="AlphaFoldDB" id="A0A4R6JKS3"/>
<name>A0A4R6JKS3_9ACTN</name>
<protein>
    <submittedName>
        <fullName evidence="1">Molybdopterin converting factor small subunit</fullName>
    </submittedName>
</protein>
<organism evidence="1 2">
    <name type="scientific">Kribbella caucasensis</name>
    <dbReference type="NCBI Taxonomy" id="2512215"/>
    <lineage>
        <taxon>Bacteria</taxon>
        <taxon>Bacillati</taxon>
        <taxon>Actinomycetota</taxon>
        <taxon>Actinomycetes</taxon>
        <taxon>Propionibacteriales</taxon>
        <taxon>Kribbellaceae</taxon>
        <taxon>Kribbella</taxon>
    </lineage>
</organism>
<proteinExistence type="predicted"/>
<dbReference type="OrthoDB" id="9156098at2"/>
<dbReference type="PANTHER" id="PTHR38031:SF1">
    <property type="entry name" value="SULFUR CARRIER PROTEIN CYSO"/>
    <property type="match status" value="1"/>
</dbReference>
<dbReference type="NCBIfam" id="NF041918">
    <property type="entry name" value="SAMP1"/>
    <property type="match status" value="1"/>
</dbReference>
<comment type="caution">
    <text evidence="1">The sequence shown here is derived from an EMBL/GenBank/DDBJ whole genome shotgun (WGS) entry which is preliminary data.</text>
</comment>
<dbReference type="InterPro" id="IPR012675">
    <property type="entry name" value="Beta-grasp_dom_sf"/>
</dbReference>
<dbReference type="EMBL" id="SNWQ01000020">
    <property type="protein sequence ID" value="TDO36367.1"/>
    <property type="molecule type" value="Genomic_DNA"/>
</dbReference>
<dbReference type="InterPro" id="IPR052045">
    <property type="entry name" value="Sulfur_Carrier/Prot_Modifier"/>
</dbReference>
<evidence type="ECO:0000313" key="1">
    <source>
        <dbReference type="EMBL" id="TDO36367.1"/>
    </source>
</evidence>
<evidence type="ECO:0000313" key="2">
    <source>
        <dbReference type="Proteomes" id="UP000295388"/>
    </source>
</evidence>
<dbReference type="Pfam" id="PF02597">
    <property type="entry name" value="ThiS"/>
    <property type="match status" value="1"/>
</dbReference>
<dbReference type="InterPro" id="IPR016155">
    <property type="entry name" value="Mopterin_synth/thiamin_S_b"/>
</dbReference>
<dbReference type="RefSeq" id="WP_133804124.1">
    <property type="nucleotide sequence ID" value="NZ_SNWQ01000020.1"/>
</dbReference>
<dbReference type="InterPro" id="IPR054834">
    <property type="entry name" value="SAMP1_3"/>
</dbReference>
<gene>
    <name evidence="1" type="ORF">EV643_12099</name>
</gene>